<proteinExistence type="predicted"/>
<keyword evidence="3" id="KW-1185">Reference proteome</keyword>
<reference evidence="2 3" key="1">
    <citation type="submission" date="2018-11" db="EMBL/GenBank/DDBJ databases">
        <authorList>
            <consortium name="Pathogen Informatics"/>
        </authorList>
    </citation>
    <scope>NUCLEOTIDE SEQUENCE [LARGE SCALE GENOMIC DNA]</scope>
</reference>
<name>A0A183G070_HELPZ</name>
<accession>A0A183G070</accession>
<accession>A0A3P8A8R4</accession>
<dbReference type="OrthoDB" id="5784896at2759"/>
<evidence type="ECO:0000313" key="4">
    <source>
        <dbReference type="WBParaSite" id="HPBE_0001445901-mRNA-1"/>
    </source>
</evidence>
<dbReference type="Proteomes" id="UP000050761">
    <property type="component" value="Unassembled WGS sequence"/>
</dbReference>
<evidence type="ECO:0000313" key="2">
    <source>
        <dbReference type="EMBL" id="VDO99689.1"/>
    </source>
</evidence>
<dbReference type="AlphaFoldDB" id="A0A183G070"/>
<protein>
    <submittedName>
        <fullName evidence="4">PARP-type domain-containing protein</fullName>
    </submittedName>
</protein>
<evidence type="ECO:0000256" key="1">
    <source>
        <dbReference type="SAM" id="MobiDB-lite"/>
    </source>
</evidence>
<feature type="region of interest" description="Disordered" evidence="1">
    <location>
        <begin position="28"/>
        <end position="49"/>
    </location>
</feature>
<sequence length="175" mass="19851">MTFTIDSEVIPINPSLISKLAKRKAENGTGARFSHVDTDNDGSVDGRVSSLSKKDEKVVHDPKMPSRCWLCKASRLRVVSVGNTGRRILECANRNCLATIEYTDLPVGTIIEQEKATKKNYGWYLRDTSEMIYPPKERIDAFPNPPFEYVPETLYDSGRRIVIRCPGQRKLVYLQ</sequence>
<evidence type="ECO:0000313" key="3">
    <source>
        <dbReference type="Proteomes" id="UP000050761"/>
    </source>
</evidence>
<dbReference type="WBParaSite" id="HPBE_0001445901-mRNA-1">
    <property type="protein sequence ID" value="HPBE_0001445901-mRNA-1"/>
    <property type="gene ID" value="HPBE_0001445901"/>
</dbReference>
<dbReference type="EMBL" id="UZAH01028371">
    <property type="protein sequence ID" value="VDO99689.1"/>
    <property type="molecule type" value="Genomic_DNA"/>
</dbReference>
<gene>
    <name evidence="2" type="ORF">HPBE_LOCUS14460</name>
</gene>
<reference evidence="4" key="2">
    <citation type="submission" date="2019-09" db="UniProtKB">
        <authorList>
            <consortium name="WormBaseParasite"/>
        </authorList>
    </citation>
    <scope>IDENTIFICATION</scope>
</reference>
<organism evidence="3 4">
    <name type="scientific">Heligmosomoides polygyrus</name>
    <name type="common">Parasitic roundworm</name>
    <dbReference type="NCBI Taxonomy" id="6339"/>
    <lineage>
        <taxon>Eukaryota</taxon>
        <taxon>Metazoa</taxon>
        <taxon>Ecdysozoa</taxon>
        <taxon>Nematoda</taxon>
        <taxon>Chromadorea</taxon>
        <taxon>Rhabditida</taxon>
        <taxon>Rhabditina</taxon>
        <taxon>Rhabditomorpha</taxon>
        <taxon>Strongyloidea</taxon>
        <taxon>Heligmosomidae</taxon>
        <taxon>Heligmosomoides</taxon>
    </lineage>
</organism>